<feature type="region of interest" description="Disordered" evidence="8">
    <location>
        <begin position="417"/>
        <end position="471"/>
    </location>
</feature>
<dbReference type="Gene3D" id="1.10.287.1260">
    <property type="match status" value="1"/>
</dbReference>
<keyword evidence="6 7" id="KW-0472">Membrane</keyword>
<dbReference type="OrthoDB" id="9793781at2"/>
<evidence type="ECO:0000256" key="7">
    <source>
        <dbReference type="RuleBase" id="RU369025"/>
    </source>
</evidence>
<accession>A0A317CIJ8</accession>
<feature type="compositionally biased region" description="Acidic residues" evidence="8">
    <location>
        <begin position="438"/>
        <end position="459"/>
    </location>
</feature>
<feature type="chain" id="PRO_5016312030" description="Small-conductance mechanosensitive channel" evidence="9">
    <location>
        <begin position="33"/>
        <end position="471"/>
    </location>
</feature>
<name>A0A317CIJ8_9GAMM</name>
<dbReference type="SUPFAM" id="SSF82861">
    <property type="entry name" value="Mechanosensitive channel protein MscS (YggB), transmembrane region"/>
    <property type="match status" value="1"/>
</dbReference>
<dbReference type="InterPro" id="IPR007055">
    <property type="entry name" value="BON_dom"/>
</dbReference>
<evidence type="ECO:0000256" key="9">
    <source>
        <dbReference type="SAM" id="SignalP"/>
    </source>
</evidence>
<dbReference type="Pfam" id="PF00924">
    <property type="entry name" value="MS_channel_2nd"/>
    <property type="match status" value="1"/>
</dbReference>
<dbReference type="Gene3D" id="3.30.1340.30">
    <property type="match status" value="1"/>
</dbReference>
<keyword evidence="3" id="KW-1003">Cell membrane</keyword>
<dbReference type="InterPro" id="IPR006685">
    <property type="entry name" value="MscS_channel_2nd"/>
</dbReference>
<evidence type="ECO:0000256" key="4">
    <source>
        <dbReference type="ARBA" id="ARBA00022692"/>
    </source>
</evidence>
<dbReference type="Pfam" id="PF21082">
    <property type="entry name" value="MS_channel_3rd"/>
    <property type="match status" value="1"/>
</dbReference>
<comment type="function">
    <text evidence="7">Mechanosensitive channel that participates in the regulation of osmotic pressure changes within the cell, opening in response to stretch forces in the membrane lipid bilayer, without the need for other proteins. Contributes to normal resistance to hypoosmotic shock. Forms an ion channel of 1.0 nanosiemens conductance with a slight preference for anions.</text>
</comment>
<gene>
    <name evidence="11" type="ORF">DKT75_04460</name>
</gene>
<keyword evidence="7" id="KW-0997">Cell inner membrane</keyword>
<sequence length="471" mass="51555">MTKPLSLLFLAIFFQLSLAIFLSFASITSVQADTITDLLGGASTADTTPADNKVITTDSSSQSDRKIRVRLQEIYTELDNLNALSVSVNKSVVTIRGEVTTAAEELKAVTLAKQIEGVVEVENELVITRSVEKRLETTWNKVATLSKDIANALPVILIALVVFIVFWILGGWLSNRQGVFRRITPNHFIANLLGQITHLILIIIGLVLALSLLDATGLLGTIMGAAGIFGLAIGFAVRDTVENYIASILLSLRNPFQVHDFVEISGKLGSVARLTTRATILIAPDGNHVRIPNAEVFKAIIINYTRNPERRFHFDLGIDVAQDLSEAQQLAVDTLHNMEGVLDDPKPMALVDSLGDFSVIVRVYGWVNQEQFSFSKVNSEAIKQTKQAFDDAGIVMPEPIYQIRVTDNPVLSADAVTTVSEPSKPVKEEIAKHRVEQEADLTPDDTAMDQIQEESENSDNENLLSPQAPTE</sequence>
<dbReference type="PANTHER" id="PTHR30221">
    <property type="entry name" value="SMALL-CONDUCTANCE MECHANOSENSITIVE CHANNEL"/>
    <property type="match status" value="1"/>
</dbReference>
<dbReference type="EMBL" id="QGKL01000012">
    <property type="protein sequence ID" value="PWQ98385.1"/>
    <property type="molecule type" value="Genomic_DNA"/>
</dbReference>
<evidence type="ECO:0000256" key="6">
    <source>
        <dbReference type="ARBA" id="ARBA00023136"/>
    </source>
</evidence>
<dbReference type="InterPro" id="IPR011066">
    <property type="entry name" value="MscS_channel_C_sf"/>
</dbReference>
<dbReference type="InterPro" id="IPR006686">
    <property type="entry name" value="MscS_channel_CS"/>
</dbReference>
<evidence type="ECO:0000256" key="8">
    <source>
        <dbReference type="SAM" id="MobiDB-lite"/>
    </source>
</evidence>
<feature type="domain" description="BON" evidence="10">
    <location>
        <begin position="63"/>
        <end position="129"/>
    </location>
</feature>
<keyword evidence="7" id="KW-0407">Ion channel</keyword>
<keyword evidence="5 7" id="KW-1133">Transmembrane helix</keyword>
<evidence type="ECO:0000256" key="3">
    <source>
        <dbReference type="ARBA" id="ARBA00022475"/>
    </source>
</evidence>
<keyword evidence="9" id="KW-0732">Signal</keyword>
<reference evidence="11 12" key="1">
    <citation type="submission" date="2018-05" db="EMBL/GenBank/DDBJ databases">
        <title>Leucothrix arctica sp. nov., isolated from Arctic seawater.</title>
        <authorList>
            <person name="Choi A."/>
            <person name="Baek K."/>
        </authorList>
    </citation>
    <scope>NUCLEOTIDE SEQUENCE [LARGE SCALE GENOMIC DNA]</scope>
    <source>
        <strain evidence="11 12">IMCC9719</strain>
    </source>
</reference>
<dbReference type="InterPro" id="IPR023408">
    <property type="entry name" value="MscS_beta-dom_sf"/>
</dbReference>
<keyword evidence="7" id="KW-0406">Ion transport</keyword>
<comment type="subunit">
    <text evidence="7">Homoheptamer.</text>
</comment>
<keyword evidence="7" id="KW-0813">Transport</keyword>
<evidence type="ECO:0000313" key="12">
    <source>
        <dbReference type="Proteomes" id="UP000245506"/>
    </source>
</evidence>
<dbReference type="InterPro" id="IPR045275">
    <property type="entry name" value="MscS_archaea/bacteria_type"/>
</dbReference>
<dbReference type="InterPro" id="IPR011014">
    <property type="entry name" value="MscS_channel_TM-2"/>
</dbReference>
<dbReference type="InterPro" id="IPR010920">
    <property type="entry name" value="LSM_dom_sf"/>
</dbReference>
<dbReference type="GO" id="GO:0005886">
    <property type="term" value="C:plasma membrane"/>
    <property type="evidence" value="ECO:0007669"/>
    <property type="project" value="UniProtKB-SubCell"/>
</dbReference>
<keyword evidence="4 7" id="KW-0812">Transmembrane</keyword>
<dbReference type="PANTHER" id="PTHR30221:SF1">
    <property type="entry name" value="SMALL-CONDUCTANCE MECHANOSENSITIVE CHANNEL"/>
    <property type="match status" value="1"/>
</dbReference>
<evidence type="ECO:0000256" key="1">
    <source>
        <dbReference type="ARBA" id="ARBA00004651"/>
    </source>
</evidence>
<feature type="signal peptide" evidence="9">
    <location>
        <begin position="1"/>
        <end position="32"/>
    </location>
</feature>
<dbReference type="Gene3D" id="2.30.30.60">
    <property type="match status" value="1"/>
</dbReference>
<dbReference type="Pfam" id="PF04972">
    <property type="entry name" value="BON"/>
    <property type="match status" value="1"/>
</dbReference>
<feature type="transmembrane region" description="Helical" evidence="7">
    <location>
        <begin position="149"/>
        <end position="169"/>
    </location>
</feature>
<comment type="caution">
    <text evidence="11">The sequence shown here is derived from an EMBL/GenBank/DDBJ whole genome shotgun (WGS) entry which is preliminary data.</text>
</comment>
<dbReference type="AlphaFoldDB" id="A0A317CIJ8"/>
<comment type="caution">
    <text evidence="7">Lacks conserved residue(s) required for the propagation of feature annotation.</text>
</comment>
<dbReference type="InterPro" id="IPR049278">
    <property type="entry name" value="MS_channel_C"/>
</dbReference>
<dbReference type="PROSITE" id="PS01246">
    <property type="entry name" value="UPF0003"/>
    <property type="match status" value="1"/>
</dbReference>
<dbReference type="GO" id="GO:0008381">
    <property type="term" value="F:mechanosensitive monoatomic ion channel activity"/>
    <property type="evidence" value="ECO:0007669"/>
    <property type="project" value="InterPro"/>
</dbReference>
<evidence type="ECO:0000259" key="10">
    <source>
        <dbReference type="PROSITE" id="PS50914"/>
    </source>
</evidence>
<protein>
    <recommendedName>
        <fullName evidence="7">Small-conductance mechanosensitive channel</fullName>
    </recommendedName>
</protein>
<evidence type="ECO:0000313" key="11">
    <source>
        <dbReference type="EMBL" id="PWQ98385.1"/>
    </source>
</evidence>
<organism evidence="11 12">
    <name type="scientific">Leucothrix arctica</name>
    <dbReference type="NCBI Taxonomy" id="1481894"/>
    <lineage>
        <taxon>Bacteria</taxon>
        <taxon>Pseudomonadati</taxon>
        <taxon>Pseudomonadota</taxon>
        <taxon>Gammaproteobacteria</taxon>
        <taxon>Thiotrichales</taxon>
        <taxon>Thiotrichaceae</taxon>
        <taxon>Leucothrix</taxon>
    </lineage>
</organism>
<dbReference type="PROSITE" id="PS50914">
    <property type="entry name" value="BON"/>
    <property type="match status" value="1"/>
</dbReference>
<evidence type="ECO:0000256" key="2">
    <source>
        <dbReference type="ARBA" id="ARBA00008017"/>
    </source>
</evidence>
<dbReference type="SUPFAM" id="SSF82689">
    <property type="entry name" value="Mechanosensitive channel protein MscS (YggB), C-terminal domain"/>
    <property type="match status" value="1"/>
</dbReference>
<dbReference type="SUPFAM" id="SSF50182">
    <property type="entry name" value="Sm-like ribonucleoproteins"/>
    <property type="match status" value="1"/>
</dbReference>
<dbReference type="RefSeq" id="WP_109822226.1">
    <property type="nucleotide sequence ID" value="NZ_QGKL01000012.1"/>
</dbReference>
<dbReference type="Proteomes" id="UP000245506">
    <property type="component" value="Unassembled WGS sequence"/>
</dbReference>
<evidence type="ECO:0000256" key="5">
    <source>
        <dbReference type="ARBA" id="ARBA00022989"/>
    </source>
</evidence>
<feature type="compositionally biased region" description="Basic and acidic residues" evidence="8">
    <location>
        <begin position="424"/>
        <end position="437"/>
    </location>
</feature>
<proteinExistence type="inferred from homology"/>
<keyword evidence="12" id="KW-1185">Reference proteome</keyword>
<feature type="transmembrane region" description="Helical" evidence="7">
    <location>
        <begin position="189"/>
        <end position="212"/>
    </location>
</feature>
<dbReference type="Gene3D" id="3.30.70.100">
    <property type="match status" value="1"/>
</dbReference>
<comment type="similarity">
    <text evidence="2 7">Belongs to the MscS (TC 1.A.23) family.</text>
</comment>
<feature type="transmembrane region" description="Helical" evidence="7">
    <location>
        <begin position="218"/>
        <end position="237"/>
    </location>
</feature>
<comment type="subcellular location">
    <subcellularLocation>
        <location evidence="7">Cell inner membrane</location>
        <topology evidence="7">Multi-pass membrane protein</topology>
    </subcellularLocation>
    <subcellularLocation>
        <location evidence="1">Cell membrane</location>
        <topology evidence="1">Multi-pass membrane protein</topology>
    </subcellularLocation>
</comment>